<keyword evidence="10" id="KW-1185">Reference proteome</keyword>
<keyword evidence="6 8" id="KW-0472">Membrane</keyword>
<sequence length="578" mass="62242">MSDEDSNEPKKPIITSRKDRPTGSIHFGDDDFNADEEPADATWGEVFQACCVRSPTEWGYAFGGFLVVCFFLYFFLFGLELMGTSAKVMTGCTAGALFGDETNPVAGLMVGVLSTVLLQSSSTTTSIIVSLVGSAISVRQAIYMVMGANIGTTVTNTLVSLGQLGDADQLERAFAGATVHDMFNYMTVCILFPLEIATGYLRHLTGAMVKNATTSDGETWEGPVKKFVSPLGERIIKSNSKLITAVAKGTGSCDDGDGFYPVLCEPGEPTASKCKQVGLISCNSDKNTCPSFFQPNATAKDDKVSGGVVFFISIVILFTCLLALVNVLQRMLLGLSTRVVHKATNVNGYVAIAVGCGLTILVQSSSVVTSALTPLVGIGAIHINQMYPLTLGSNIGTTVTALLASMVTEGTESLQVALCHLFFNITGIAIFYPIPFMRAIPIHAARQLGKATRQWRGFPFLYIGVMFVLLPAICLGISFLFADGSKGLTVLGSLLVVVLVLSFGYLAYWWRFKDGKQTLNACFERRERARLTMQDLPDDMEFLKAKVMALMEHTGLPDDEEQGATDKIKDEDEEEVAA</sequence>
<name>A0A1Z5JWZ7_FISSO</name>
<proteinExistence type="inferred from homology"/>
<dbReference type="EMBL" id="BDSP01000130">
    <property type="protein sequence ID" value="GAX18419.1"/>
    <property type="molecule type" value="Genomic_DNA"/>
</dbReference>
<feature type="region of interest" description="Disordered" evidence="7">
    <location>
        <begin position="1"/>
        <end position="31"/>
    </location>
</feature>
<feature type="transmembrane region" description="Helical" evidence="8">
    <location>
        <begin position="105"/>
        <end position="129"/>
    </location>
</feature>
<evidence type="ECO:0000256" key="8">
    <source>
        <dbReference type="SAM" id="Phobius"/>
    </source>
</evidence>
<feature type="transmembrane region" description="Helical" evidence="8">
    <location>
        <begin position="488"/>
        <end position="510"/>
    </location>
</feature>
<dbReference type="InterPro" id="IPR003841">
    <property type="entry name" value="Na/Pi_transpt"/>
</dbReference>
<keyword evidence="5 8" id="KW-1133">Transmembrane helix</keyword>
<feature type="transmembrane region" description="Helical" evidence="8">
    <location>
        <begin position="308"/>
        <end position="328"/>
    </location>
</feature>
<dbReference type="PANTHER" id="PTHR10010">
    <property type="entry name" value="SOLUTE CARRIER FAMILY 34 SODIUM PHOSPHATE , MEMBER 2-RELATED"/>
    <property type="match status" value="1"/>
</dbReference>
<dbReference type="GO" id="GO:0005886">
    <property type="term" value="C:plasma membrane"/>
    <property type="evidence" value="ECO:0007669"/>
    <property type="project" value="UniProtKB-SubCell"/>
</dbReference>
<evidence type="ECO:0000256" key="1">
    <source>
        <dbReference type="ARBA" id="ARBA00004651"/>
    </source>
</evidence>
<comment type="caution">
    <text evidence="9">The sequence shown here is derived from an EMBL/GenBank/DDBJ whole genome shotgun (WGS) entry which is preliminary data.</text>
</comment>
<dbReference type="NCBIfam" id="NF037997">
    <property type="entry name" value="Na_Pi_symport"/>
    <property type="match status" value="1"/>
</dbReference>
<evidence type="ECO:0000313" key="9">
    <source>
        <dbReference type="EMBL" id="GAX18419.1"/>
    </source>
</evidence>
<dbReference type="PANTHER" id="PTHR10010:SF46">
    <property type="entry name" value="SODIUM-DEPENDENT PHOSPHATE TRANSPORT PROTEIN 2B"/>
    <property type="match status" value="1"/>
</dbReference>
<feature type="transmembrane region" description="Helical" evidence="8">
    <location>
        <begin position="414"/>
        <end position="437"/>
    </location>
</feature>
<dbReference type="GO" id="GO:0005436">
    <property type="term" value="F:sodium:phosphate symporter activity"/>
    <property type="evidence" value="ECO:0007669"/>
    <property type="project" value="InterPro"/>
</dbReference>
<evidence type="ECO:0000313" key="10">
    <source>
        <dbReference type="Proteomes" id="UP000198406"/>
    </source>
</evidence>
<dbReference type="InParanoid" id="A0A1Z5JWZ7"/>
<comment type="similarity">
    <text evidence="2">Belongs to the SLC34A transporter family.</text>
</comment>
<feature type="compositionally biased region" description="Basic and acidic residues" evidence="7">
    <location>
        <begin position="7"/>
        <end position="21"/>
    </location>
</feature>
<keyword evidence="3" id="KW-1003">Cell membrane</keyword>
<organism evidence="9 10">
    <name type="scientific">Fistulifera solaris</name>
    <name type="common">Oleaginous diatom</name>
    <dbReference type="NCBI Taxonomy" id="1519565"/>
    <lineage>
        <taxon>Eukaryota</taxon>
        <taxon>Sar</taxon>
        <taxon>Stramenopiles</taxon>
        <taxon>Ochrophyta</taxon>
        <taxon>Bacillariophyta</taxon>
        <taxon>Bacillariophyceae</taxon>
        <taxon>Bacillariophycidae</taxon>
        <taxon>Naviculales</taxon>
        <taxon>Naviculaceae</taxon>
        <taxon>Fistulifera</taxon>
    </lineage>
</organism>
<dbReference type="Pfam" id="PF02690">
    <property type="entry name" value="Na_Pi_cotrans"/>
    <property type="match status" value="2"/>
</dbReference>
<feature type="transmembrane region" description="Helical" evidence="8">
    <location>
        <begin position="58"/>
        <end position="79"/>
    </location>
</feature>
<feature type="transmembrane region" description="Helical" evidence="8">
    <location>
        <begin position="141"/>
        <end position="162"/>
    </location>
</feature>
<feature type="transmembrane region" description="Helical" evidence="8">
    <location>
        <begin position="348"/>
        <end position="375"/>
    </location>
</feature>
<evidence type="ECO:0000256" key="6">
    <source>
        <dbReference type="ARBA" id="ARBA00023136"/>
    </source>
</evidence>
<reference evidence="9 10" key="1">
    <citation type="journal article" date="2015" name="Plant Cell">
        <title>Oil accumulation by the oleaginous diatom Fistulifera solaris as revealed by the genome and transcriptome.</title>
        <authorList>
            <person name="Tanaka T."/>
            <person name="Maeda Y."/>
            <person name="Veluchamy A."/>
            <person name="Tanaka M."/>
            <person name="Abida H."/>
            <person name="Marechal E."/>
            <person name="Bowler C."/>
            <person name="Muto M."/>
            <person name="Sunaga Y."/>
            <person name="Tanaka M."/>
            <person name="Yoshino T."/>
            <person name="Taniguchi T."/>
            <person name="Fukuda Y."/>
            <person name="Nemoto M."/>
            <person name="Matsumoto M."/>
            <person name="Wong P.S."/>
            <person name="Aburatani S."/>
            <person name="Fujibuchi W."/>
        </authorList>
    </citation>
    <scope>NUCLEOTIDE SEQUENCE [LARGE SCALE GENOMIC DNA]</scope>
    <source>
        <strain evidence="9 10">JPCC DA0580</strain>
    </source>
</reference>
<feature type="transmembrane region" description="Helical" evidence="8">
    <location>
        <begin position="387"/>
        <end position="408"/>
    </location>
</feature>
<comment type="subcellular location">
    <subcellularLocation>
        <location evidence="1">Cell membrane</location>
        <topology evidence="1">Multi-pass membrane protein</topology>
    </subcellularLocation>
</comment>
<feature type="region of interest" description="Disordered" evidence="7">
    <location>
        <begin position="557"/>
        <end position="578"/>
    </location>
</feature>
<gene>
    <name evidence="9" type="ORF">FisN_2Lh058</name>
</gene>
<evidence type="ECO:0000256" key="2">
    <source>
        <dbReference type="ARBA" id="ARBA00005808"/>
    </source>
</evidence>
<evidence type="ECO:0000256" key="4">
    <source>
        <dbReference type="ARBA" id="ARBA00022692"/>
    </source>
</evidence>
<evidence type="ECO:0000256" key="3">
    <source>
        <dbReference type="ARBA" id="ARBA00022475"/>
    </source>
</evidence>
<dbReference type="GO" id="GO:0044341">
    <property type="term" value="P:sodium-dependent phosphate transport"/>
    <property type="evidence" value="ECO:0007669"/>
    <property type="project" value="InterPro"/>
</dbReference>
<feature type="transmembrane region" description="Helical" evidence="8">
    <location>
        <begin position="182"/>
        <end position="201"/>
    </location>
</feature>
<feature type="transmembrane region" description="Helical" evidence="8">
    <location>
        <begin position="458"/>
        <end position="482"/>
    </location>
</feature>
<evidence type="ECO:0000256" key="7">
    <source>
        <dbReference type="SAM" id="MobiDB-lite"/>
    </source>
</evidence>
<dbReference type="AlphaFoldDB" id="A0A1Z5JWZ7"/>
<keyword evidence="4 8" id="KW-0812">Transmembrane</keyword>
<accession>A0A1Z5JWZ7</accession>
<protein>
    <submittedName>
        <fullName evidence="9">Solute carrier family 34</fullName>
    </submittedName>
</protein>
<dbReference type="Proteomes" id="UP000198406">
    <property type="component" value="Unassembled WGS sequence"/>
</dbReference>
<evidence type="ECO:0000256" key="5">
    <source>
        <dbReference type="ARBA" id="ARBA00022989"/>
    </source>
</evidence>
<dbReference type="OrthoDB" id="67833at2759"/>